<accession>A0A1G8QAA0</accession>
<keyword evidence="7" id="KW-1185">Reference proteome</keyword>
<dbReference type="PROSITE" id="PS00041">
    <property type="entry name" value="HTH_ARAC_FAMILY_1"/>
    <property type="match status" value="1"/>
</dbReference>
<keyword evidence="3" id="KW-0804">Transcription</keyword>
<dbReference type="Gene3D" id="3.40.50.880">
    <property type="match status" value="1"/>
</dbReference>
<dbReference type="SUPFAM" id="SSF46689">
    <property type="entry name" value="Homeodomain-like"/>
    <property type="match status" value="2"/>
</dbReference>
<evidence type="ECO:0000259" key="5">
    <source>
        <dbReference type="PROSITE" id="PS01124"/>
    </source>
</evidence>
<dbReference type="CDD" id="cd03137">
    <property type="entry name" value="GATase1_AraC_1"/>
    <property type="match status" value="1"/>
</dbReference>
<dbReference type="RefSeq" id="WP_090933116.1">
    <property type="nucleotide sequence ID" value="NZ_FNDJ01000008.1"/>
</dbReference>
<protein>
    <submittedName>
        <fullName evidence="6">Transcriptional regulator GlxA family, contains an amidase domain and an AraC-type DNA-binding HTH domain</fullName>
    </submittedName>
</protein>
<dbReference type="SMART" id="SM00342">
    <property type="entry name" value="HTH_ARAC"/>
    <property type="match status" value="1"/>
</dbReference>
<dbReference type="InterPro" id="IPR018062">
    <property type="entry name" value="HTH_AraC-typ_CS"/>
</dbReference>
<keyword evidence="2 6" id="KW-0238">DNA-binding</keyword>
<dbReference type="PANTHER" id="PTHR43130">
    <property type="entry name" value="ARAC-FAMILY TRANSCRIPTIONAL REGULATOR"/>
    <property type="match status" value="1"/>
</dbReference>
<sequence>MHVVAVLALDQVVAFDLAAPCQIFAGARLPDGRVPYEVRVCAVPGARTTARGADCFRLETPWGLESLVQAHTIVIPGHANCLEPPPAETVDLLREAAARGTRIASICTGAFILAATGLLDGMRATTHWHYAGELQRRHPTIVVDASVLYVDNGALLTSAGIAAGLDLCLHLVRRDHGATVAGDTARYTVTPPQRHGGQAQYIKHPSPEEREGRLQSTLAWLHRNLDAPLTLRDIAEHAGYSTRSLNRQFQEQVGTSPLQWLLRARVERAQELLETTGLPVEVIAERVGFASGAVLRRHFTRHAGTTPQTYRHTFRGVHEAGR</sequence>
<dbReference type="STRING" id="633440.SAMN05421869_108180"/>
<dbReference type="InterPro" id="IPR009057">
    <property type="entry name" value="Homeodomain-like_sf"/>
</dbReference>
<reference evidence="6 7" key="1">
    <citation type="submission" date="2016-10" db="EMBL/GenBank/DDBJ databases">
        <authorList>
            <person name="de Groot N.N."/>
        </authorList>
    </citation>
    <scope>NUCLEOTIDE SEQUENCE [LARGE SCALE GENOMIC DNA]</scope>
    <source>
        <strain evidence="6 7">CGMCC 4.6533</strain>
    </source>
</reference>
<dbReference type="SUPFAM" id="SSF52317">
    <property type="entry name" value="Class I glutamine amidotransferase-like"/>
    <property type="match status" value="1"/>
</dbReference>
<dbReference type="Proteomes" id="UP000199202">
    <property type="component" value="Unassembled WGS sequence"/>
</dbReference>
<dbReference type="PANTHER" id="PTHR43130:SF3">
    <property type="entry name" value="HTH-TYPE TRANSCRIPTIONAL REGULATOR RV1931C"/>
    <property type="match status" value="1"/>
</dbReference>
<name>A0A1G8QAA0_9ACTN</name>
<dbReference type="AlphaFoldDB" id="A0A1G8QAA0"/>
<evidence type="ECO:0000256" key="3">
    <source>
        <dbReference type="ARBA" id="ARBA00023163"/>
    </source>
</evidence>
<evidence type="ECO:0000256" key="2">
    <source>
        <dbReference type="ARBA" id="ARBA00023125"/>
    </source>
</evidence>
<organism evidence="6 7">
    <name type="scientific">Nonomuraea jiangxiensis</name>
    <dbReference type="NCBI Taxonomy" id="633440"/>
    <lineage>
        <taxon>Bacteria</taxon>
        <taxon>Bacillati</taxon>
        <taxon>Actinomycetota</taxon>
        <taxon>Actinomycetes</taxon>
        <taxon>Streptosporangiales</taxon>
        <taxon>Streptosporangiaceae</taxon>
        <taxon>Nonomuraea</taxon>
    </lineage>
</organism>
<dbReference type="OrthoDB" id="4110300at2"/>
<evidence type="ECO:0000313" key="6">
    <source>
        <dbReference type="EMBL" id="SDJ01637.1"/>
    </source>
</evidence>
<feature type="region of interest" description="Disordered" evidence="4">
    <location>
        <begin position="189"/>
        <end position="208"/>
    </location>
</feature>
<dbReference type="InterPro" id="IPR018060">
    <property type="entry name" value="HTH_AraC"/>
</dbReference>
<dbReference type="InterPro" id="IPR052158">
    <property type="entry name" value="INH-QAR"/>
</dbReference>
<dbReference type="EMBL" id="FNDJ01000008">
    <property type="protein sequence ID" value="SDJ01637.1"/>
    <property type="molecule type" value="Genomic_DNA"/>
</dbReference>
<dbReference type="Pfam" id="PF12833">
    <property type="entry name" value="HTH_18"/>
    <property type="match status" value="1"/>
</dbReference>
<dbReference type="InterPro" id="IPR029062">
    <property type="entry name" value="Class_I_gatase-like"/>
</dbReference>
<dbReference type="GO" id="GO:0043565">
    <property type="term" value="F:sequence-specific DNA binding"/>
    <property type="evidence" value="ECO:0007669"/>
    <property type="project" value="InterPro"/>
</dbReference>
<evidence type="ECO:0000256" key="4">
    <source>
        <dbReference type="SAM" id="MobiDB-lite"/>
    </source>
</evidence>
<dbReference type="Gene3D" id="1.10.10.60">
    <property type="entry name" value="Homeodomain-like"/>
    <property type="match status" value="1"/>
</dbReference>
<proteinExistence type="predicted"/>
<gene>
    <name evidence="6" type="ORF">SAMN05421869_108180</name>
</gene>
<dbReference type="InterPro" id="IPR002818">
    <property type="entry name" value="DJ-1/PfpI"/>
</dbReference>
<feature type="domain" description="HTH araC/xylS-type" evidence="5">
    <location>
        <begin position="215"/>
        <end position="313"/>
    </location>
</feature>
<evidence type="ECO:0000256" key="1">
    <source>
        <dbReference type="ARBA" id="ARBA00023015"/>
    </source>
</evidence>
<keyword evidence="1" id="KW-0805">Transcription regulation</keyword>
<evidence type="ECO:0000313" key="7">
    <source>
        <dbReference type="Proteomes" id="UP000199202"/>
    </source>
</evidence>
<dbReference type="GO" id="GO:0003700">
    <property type="term" value="F:DNA-binding transcription factor activity"/>
    <property type="evidence" value="ECO:0007669"/>
    <property type="project" value="InterPro"/>
</dbReference>
<dbReference type="PROSITE" id="PS01124">
    <property type="entry name" value="HTH_ARAC_FAMILY_2"/>
    <property type="match status" value="1"/>
</dbReference>
<dbReference type="Pfam" id="PF01965">
    <property type="entry name" value="DJ-1_PfpI"/>
    <property type="match status" value="1"/>
</dbReference>